<keyword evidence="2" id="KW-1185">Reference proteome</keyword>
<gene>
    <name evidence="1" type="ORF">NEOLI_005249</name>
</gene>
<dbReference type="EMBL" id="LXFE01001739">
    <property type="protein sequence ID" value="OLL23374.1"/>
    <property type="molecule type" value="Genomic_DNA"/>
</dbReference>
<protein>
    <submittedName>
        <fullName evidence="1">Uncharacterized protein</fullName>
    </submittedName>
</protein>
<reference evidence="1 2" key="1">
    <citation type="submission" date="2016-04" db="EMBL/GenBank/DDBJ databases">
        <title>Evolutionary innovation and constraint leading to complex multicellularity in the Ascomycota.</title>
        <authorList>
            <person name="Cisse O."/>
            <person name="Nguyen A."/>
            <person name="Hewitt D.A."/>
            <person name="Jedd G."/>
            <person name="Stajich J.E."/>
        </authorList>
    </citation>
    <scope>NUCLEOTIDE SEQUENCE [LARGE SCALE GENOMIC DNA]</scope>
    <source>
        <strain evidence="1 2">DAH-3</strain>
    </source>
</reference>
<accession>A0A1U7LL48</accession>
<evidence type="ECO:0000313" key="1">
    <source>
        <dbReference type="EMBL" id="OLL23374.1"/>
    </source>
</evidence>
<evidence type="ECO:0000313" key="2">
    <source>
        <dbReference type="Proteomes" id="UP000186594"/>
    </source>
</evidence>
<dbReference type="AlphaFoldDB" id="A0A1U7LL48"/>
<comment type="caution">
    <text evidence="1">The sequence shown here is derived from an EMBL/GenBank/DDBJ whole genome shotgun (WGS) entry which is preliminary data.</text>
</comment>
<organism evidence="1 2">
    <name type="scientific">Neolecta irregularis (strain DAH-3)</name>
    <dbReference type="NCBI Taxonomy" id="1198029"/>
    <lineage>
        <taxon>Eukaryota</taxon>
        <taxon>Fungi</taxon>
        <taxon>Dikarya</taxon>
        <taxon>Ascomycota</taxon>
        <taxon>Taphrinomycotina</taxon>
        <taxon>Neolectales</taxon>
        <taxon>Neolectaceae</taxon>
        <taxon>Neolecta</taxon>
    </lineage>
</organism>
<sequence length="238" mass="27809">MAFQFSKLWFSLSIEMRWKILSNLSRNEIFAIPDPITIRQYIVYQERTYEIFNKELYTKFAKNDHQWVYNNLSRLNKCLIMAERLGFRGFLTARVMDYLWNHGKRILINGNKSLPDEVFHILLRLPMVVSRTFDIHLIGVIGLLVDAGSLTQANLLLHACYENWAPEDWRRGFQYTLQECVVTSIQKNHKSADVAAVEMLEEMQGILRDVTPARCSVDGRVNVFVGLPIWMKRVQVPV</sequence>
<proteinExistence type="predicted"/>
<dbReference type="Proteomes" id="UP000186594">
    <property type="component" value="Unassembled WGS sequence"/>
</dbReference>
<name>A0A1U7LL48_NEOID</name>